<accession>A0A4Y2LJ68</accession>
<sequence>MLCNKLFNHISISNCVRMIHLGHTRQSTFHSRNPPEPHFDRKRMIEVCKPVYLPKKIPDWQTCSQDVILEEEKAHPYEIILAKELKQNWESSKMIMFYHLTSLTDRLTRDVRNMFFKKDLFFHIYSPEVVKLAVQDTPFASILRLFESKTALLFCPDQDINKVLQLSRKTPYAILMAGIVEGTFYSKSQLQSLNDVLKKDGHQQLAQFLDYIPSKVVGTVNHHSQTLCHYLNEIANRKE</sequence>
<dbReference type="GO" id="GO:0005840">
    <property type="term" value="C:ribosome"/>
    <property type="evidence" value="ECO:0007669"/>
    <property type="project" value="UniProtKB-KW"/>
</dbReference>
<dbReference type="OrthoDB" id="360689at2759"/>
<evidence type="ECO:0000256" key="1">
    <source>
        <dbReference type="ARBA" id="ARBA00008889"/>
    </source>
</evidence>
<comment type="caution">
    <text evidence="6">The sequence shown here is derived from an EMBL/GenBank/DDBJ whole genome shotgun (WGS) entry which is preliminary data.</text>
</comment>
<keyword evidence="7" id="KW-1185">Reference proteome</keyword>
<dbReference type="InterPro" id="IPR043141">
    <property type="entry name" value="Ribosomal_uL10-like_sf"/>
</dbReference>
<evidence type="ECO:0000256" key="5">
    <source>
        <dbReference type="ARBA" id="ARBA00035716"/>
    </source>
</evidence>
<comment type="similarity">
    <text evidence="1">Belongs to the universal ribosomal protein uL10 family.</text>
</comment>
<protein>
    <recommendedName>
        <fullName evidence="4">Large ribosomal subunit protein uL10m</fullName>
    </recommendedName>
    <alternativeName>
        <fullName evidence="5">39S ribosomal protein L10, mitochondrial</fullName>
    </alternativeName>
</protein>
<dbReference type="PANTHER" id="PTHR11560">
    <property type="entry name" value="39S RIBOSOMAL PROTEIN L10, MITOCHONDRIAL"/>
    <property type="match status" value="1"/>
</dbReference>
<evidence type="ECO:0000256" key="2">
    <source>
        <dbReference type="ARBA" id="ARBA00022980"/>
    </source>
</evidence>
<evidence type="ECO:0000313" key="7">
    <source>
        <dbReference type="Proteomes" id="UP000499080"/>
    </source>
</evidence>
<dbReference type="GO" id="GO:1990904">
    <property type="term" value="C:ribonucleoprotein complex"/>
    <property type="evidence" value="ECO:0007669"/>
    <property type="project" value="UniProtKB-KW"/>
</dbReference>
<dbReference type="SUPFAM" id="SSF160369">
    <property type="entry name" value="Ribosomal protein L10-like"/>
    <property type="match status" value="1"/>
</dbReference>
<evidence type="ECO:0000256" key="4">
    <source>
        <dbReference type="ARBA" id="ARBA00035707"/>
    </source>
</evidence>
<evidence type="ECO:0000313" key="6">
    <source>
        <dbReference type="EMBL" id="GBN13377.1"/>
    </source>
</evidence>
<proteinExistence type="inferred from homology"/>
<dbReference type="Proteomes" id="UP000499080">
    <property type="component" value="Unassembled WGS sequence"/>
</dbReference>
<keyword evidence="3" id="KW-0687">Ribonucleoprotein</keyword>
<evidence type="ECO:0000256" key="3">
    <source>
        <dbReference type="ARBA" id="ARBA00023274"/>
    </source>
</evidence>
<dbReference type="AlphaFoldDB" id="A0A4Y2LJ68"/>
<gene>
    <name evidence="6" type="primary">mRpL10</name>
    <name evidence="6" type="ORF">AVEN_123132_1</name>
</gene>
<dbReference type="EMBL" id="BGPR01005781">
    <property type="protein sequence ID" value="GBN13377.1"/>
    <property type="molecule type" value="Genomic_DNA"/>
</dbReference>
<dbReference type="Pfam" id="PF00466">
    <property type="entry name" value="Ribosomal_L10"/>
    <property type="match status" value="1"/>
</dbReference>
<keyword evidence="2 6" id="KW-0689">Ribosomal protein</keyword>
<reference evidence="6 7" key="1">
    <citation type="journal article" date="2019" name="Sci. Rep.">
        <title>Orb-weaving spider Araneus ventricosus genome elucidates the spidroin gene catalogue.</title>
        <authorList>
            <person name="Kono N."/>
            <person name="Nakamura H."/>
            <person name="Ohtoshi R."/>
            <person name="Moran D.A.P."/>
            <person name="Shinohara A."/>
            <person name="Yoshida Y."/>
            <person name="Fujiwara M."/>
            <person name="Mori M."/>
            <person name="Tomita M."/>
            <person name="Arakawa K."/>
        </authorList>
    </citation>
    <scope>NUCLEOTIDE SEQUENCE [LARGE SCALE GENOMIC DNA]</scope>
</reference>
<name>A0A4Y2LJ68_ARAVE</name>
<dbReference type="InterPro" id="IPR001790">
    <property type="entry name" value="Ribosomal_uL10"/>
</dbReference>
<dbReference type="InterPro" id="IPR047865">
    <property type="entry name" value="Ribosomal_uL10_bac_type"/>
</dbReference>
<organism evidence="6 7">
    <name type="scientific">Araneus ventricosus</name>
    <name type="common">Orbweaver spider</name>
    <name type="synonym">Epeira ventricosa</name>
    <dbReference type="NCBI Taxonomy" id="182803"/>
    <lineage>
        <taxon>Eukaryota</taxon>
        <taxon>Metazoa</taxon>
        <taxon>Ecdysozoa</taxon>
        <taxon>Arthropoda</taxon>
        <taxon>Chelicerata</taxon>
        <taxon>Arachnida</taxon>
        <taxon>Araneae</taxon>
        <taxon>Araneomorphae</taxon>
        <taxon>Entelegynae</taxon>
        <taxon>Araneoidea</taxon>
        <taxon>Araneidae</taxon>
        <taxon>Araneus</taxon>
    </lineage>
</organism>
<dbReference type="Gene3D" id="3.30.70.1730">
    <property type="match status" value="1"/>
</dbReference>